<keyword evidence="5" id="KW-1185">Reference proteome</keyword>
<feature type="compositionally biased region" description="Basic and acidic residues" evidence="2">
    <location>
        <begin position="80"/>
        <end position="119"/>
    </location>
</feature>
<protein>
    <recommendedName>
        <fullName evidence="3">RING-type domain-containing protein</fullName>
    </recommendedName>
</protein>
<dbReference type="SUPFAM" id="SSF57850">
    <property type="entry name" value="RING/U-box"/>
    <property type="match status" value="1"/>
</dbReference>
<dbReference type="SMART" id="SM00184">
    <property type="entry name" value="RING"/>
    <property type="match status" value="1"/>
</dbReference>
<reference evidence="4 5" key="1">
    <citation type="journal article" date="2013" name="PLoS Genet.">
        <title>The genome and development-dependent transcriptomes of Pyronema confluens: a window into fungal evolution.</title>
        <authorList>
            <person name="Traeger S."/>
            <person name="Altegoer F."/>
            <person name="Freitag M."/>
            <person name="Gabaldon T."/>
            <person name="Kempken F."/>
            <person name="Kumar A."/>
            <person name="Marcet-Houben M."/>
            <person name="Poggeler S."/>
            <person name="Stajich J.E."/>
            <person name="Nowrousian M."/>
        </authorList>
    </citation>
    <scope>NUCLEOTIDE SEQUENCE [LARGE SCALE GENOMIC DNA]</scope>
    <source>
        <strain evidence="5">CBS 100304</strain>
        <tissue evidence="4">Vegetative mycelium</tissue>
    </source>
</reference>
<name>U4LAY3_PYROM</name>
<evidence type="ECO:0000259" key="3">
    <source>
        <dbReference type="PROSITE" id="PS50089"/>
    </source>
</evidence>
<dbReference type="Gene3D" id="3.30.40.10">
    <property type="entry name" value="Zinc/RING finger domain, C3HC4 (zinc finger)"/>
    <property type="match status" value="1"/>
</dbReference>
<feature type="compositionally biased region" description="Polar residues" evidence="2">
    <location>
        <begin position="55"/>
        <end position="68"/>
    </location>
</feature>
<dbReference type="CDD" id="cd16649">
    <property type="entry name" value="mRING-HC-C3HC5_CGRF1-like"/>
    <property type="match status" value="1"/>
</dbReference>
<keyword evidence="1" id="KW-0863">Zinc-finger</keyword>
<feature type="region of interest" description="Disordered" evidence="2">
    <location>
        <begin position="617"/>
        <end position="638"/>
    </location>
</feature>
<feature type="compositionally biased region" description="Low complexity" evidence="2">
    <location>
        <begin position="619"/>
        <end position="638"/>
    </location>
</feature>
<feature type="domain" description="RING-type" evidence="3">
    <location>
        <begin position="706"/>
        <end position="757"/>
    </location>
</feature>
<dbReference type="GO" id="GO:0008270">
    <property type="term" value="F:zinc ion binding"/>
    <property type="evidence" value="ECO:0007669"/>
    <property type="project" value="UniProtKB-KW"/>
</dbReference>
<organism evidence="4 5">
    <name type="scientific">Pyronema omphalodes (strain CBS 100304)</name>
    <name type="common">Pyronema confluens</name>
    <dbReference type="NCBI Taxonomy" id="1076935"/>
    <lineage>
        <taxon>Eukaryota</taxon>
        <taxon>Fungi</taxon>
        <taxon>Dikarya</taxon>
        <taxon>Ascomycota</taxon>
        <taxon>Pezizomycotina</taxon>
        <taxon>Pezizomycetes</taxon>
        <taxon>Pezizales</taxon>
        <taxon>Pyronemataceae</taxon>
        <taxon>Pyronema</taxon>
    </lineage>
</organism>
<dbReference type="PROSITE" id="PS50089">
    <property type="entry name" value="ZF_RING_2"/>
    <property type="match status" value="1"/>
</dbReference>
<feature type="region of interest" description="Disordered" evidence="2">
    <location>
        <begin position="248"/>
        <end position="380"/>
    </location>
</feature>
<feature type="compositionally biased region" description="Low complexity" evidence="2">
    <location>
        <begin position="322"/>
        <end position="331"/>
    </location>
</feature>
<evidence type="ECO:0000256" key="1">
    <source>
        <dbReference type="PROSITE-ProRule" id="PRU00175"/>
    </source>
</evidence>
<evidence type="ECO:0000256" key="2">
    <source>
        <dbReference type="SAM" id="MobiDB-lite"/>
    </source>
</evidence>
<keyword evidence="1" id="KW-0479">Metal-binding</keyword>
<sequence>MPNRRRPDLRTTTAPIPPVITRATPAPPTPQNPRVVMRASAPSPEPRSIRENAERLQQNSESLERSINQLQQRLLMEQLEEGRRDRAPQERVEIRDSSHRRPESRVESRARVRDPRPERTPASMNRPGPQVRVGGGVRLSQHTAEGAVATTVEQRVDEGRSRSGQMQDIASNRLREYLAGYERRDGEQTERELVGVAGLGEFMDTISQAGVGDNRERERRTEGTWADLVRTERERAERAERAERLAERVERAQERPASTRHHMQPAPPPLIVREPSRARERTLRTPGTPWRGRRTSSTSGVAGGLERFYDGPFRSHGMEETVSPSAAPVSAEAERELRSPPLSPRERIPHSTIRHEAERELRSGQLSPRENPPEVPRDPSTLFESWRRTEDVLDRMDRMIASNQLPPNNNPWIPFATSSAAATNNPTTASNPARPTGDFINSTSAIAYMSILSNLMGRREERNDTHDPMESTLEHSRAERLYAAITLLEGGNLSMDPQERRARLEQFQARIGNRTGGPGGVAGPSTSQATQQETRARPEDRDRLSIQRERSSRESTRLSEQAENEAALRSVRIDDDEYFDRIMNVGTPISELNLGDSRGLDTPDALARLRRLRLVRGDSPAPSAGPSVPTPSTTTAATAATMHAVRRRTTLSDERDADVSSFSLAYSNPWLRPPAPPAPPPPPGLDQQKGRPEPLEDEELKVECECKVCFGQLADTVLLPCKHLVLCRWCADALGAKERQLGAPRRGGKVVLCPVCRVEVDNRFFTPASDITSIAKDFTPKKRAVILDNFNFFLDAQYIRAFSVHYYDITNV</sequence>
<feature type="compositionally biased region" description="Basic and acidic residues" evidence="2">
    <location>
        <begin position="534"/>
        <end position="557"/>
    </location>
</feature>
<evidence type="ECO:0000313" key="5">
    <source>
        <dbReference type="Proteomes" id="UP000018144"/>
    </source>
</evidence>
<evidence type="ECO:0000313" key="4">
    <source>
        <dbReference type="EMBL" id="CCX16638.1"/>
    </source>
</evidence>
<proteinExistence type="predicted"/>
<feature type="compositionally biased region" description="Basic and acidic residues" evidence="2">
    <location>
        <begin position="332"/>
        <end position="362"/>
    </location>
</feature>
<dbReference type="Proteomes" id="UP000018144">
    <property type="component" value="Unassembled WGS sequence"/>
</dbReference>
<feature type="region of interest" description="Disordered" evidence="2">
    <location>
        <begin position="668"/>
        <end position="696"/>
    </location>
</feature>
<keyword evidence="1" id="KW-0862">Zinc</keyword>
<dbReference type="AlphaFoldDB" id="U4LAY3"/>
<dbReference type="InterPro" id="IPR013083">
    <property type="entry name" value="Znf_RING/FYVE/PHD"/>
</dbReference>
<feature type="compositionally biased region" description="Pro residues" evidence="2">
    <location>
        <begin position="671"/>
        <end position="684"/>
    </location>
</feature>
<dbReference type="OrthoDB" id="1711136at2759"/>
<dbReference type="InterPro" id="IPR050784">
    <property type="entry name" value="IAP"/>
</dbReference>
<dbReference type="PANTHER" id="PTHR10044">
    <property type="entry name" value="INHIBITOR OF APOPTOSIS"/>
    <property type="match status" value="1"/>
</dbReference>
<feature type="region of interest" description="Disordered" evidence="2">
    <location>
        <begin position="1"/>
        <end position="133"/>
    </location>
</feature>
<dbReference type="EMBL" id="HF936491">
    <property type="protein sequence ID" value="CCX16638.1"/>
    <property type="molecule type" value="Genomic_DNA"/>
</dbReference>
<gene>
    <name evidence="4" type="ORF">PCON_03337</name>
</gene>
<dbReference type="Pfam" id="PF13920">
    <property type="entry name" value="zf-C3HC4_3"/>
    <property type="match status" value="1"/>
</dbReference>
<feature type="region of interest" description="Disordered" evidence="2">
    <location>
        <begin position="511"/>
        <end position="564"/>
    </location>
</feature>
<feature type="compositionally biased region" description="Basic and acidic residues" evidence="2">
    <location>
        <begin position="274"/>
        <end position="283"/>
    </location>
</feature>
<accession>U4LAY3</accession>
<feature type="compositionally biased region" description="Polar residues" evidence="2">
    <location>
        <begin position="524"/>
        <end position="533"/>
    </location>
</feature>
<dbReference type="InterPro" id="IPR001841">
    <property type="entry name" value="Znf_RING"/>
</dbReference>
<dbReference type="STRING" id="1076935.U4LAY3"/>